<evidence type="ECO:0000259" key="1">
    <source>
        <dbReference type="Pfam" id="PF08718"/>
    </source>
</evidence>
<dbReference type="Gene3D" id="1.10.3520.10">
    <property type="entry name" value="Glycolipid transfer protein"/>
    <property type="match status" value="1"/>
</dbReference>
<evidence type="ECO:0000313" key="3">
    <source>
        <dbReference type="Proteomes" id="UP001217089"/>
    </source>
</evidence>
<feature type="domain" description="Glycolipid transfer protein" evidence="1">
    <location>
        <begin position="60"/>
        <end position="205"/>
    </location>
</feature>
<dbReference type="Pfam" id="PF08718">
    <property type="entry name" value="GLTP"/>
    <property type="match status" value="1"/>
</dbReference>
<gene>
    <name evidence="2" type="ORF">KUTeg_020308</name>
</gene>
<name>A0ABQ9EA84_TEGGR</name>
<dbReference type="EMBL" id="JARBDR010000918">
    <property type="protein sequence ID" value="KAJ8301321.1"/>
    <property type="molecule type" value="Genomic_DNA"/>
</dbReference>
<dbReference type="Proteomes" id="UP001217089">
    <property type="component" value="Unassembled WGS sequence"/>
</dbReference>
<dbReference type="PANTHER" id="PTHR10219:SF43">
    <property type="entry name" value="GLYCOLIPID TRANSFER PROTEIN DOMAIN-CONTAINING PROTEIN"/>
    <property type="match status" value="1"/>
</dbReference>
<organism evidence="2 3">
    <name type="scientific">Tegillarca granosa</name>
    <name type="common">Malaysian cockle</name>
    <name type="synonym">Anadara granosa</name>
    <dbReference type="NCBI Taxonomy" id="220873"/>
    <lineage>
        <taxon>Eukaryota</taxon>
        <taxon>Metazoa</taxon>
        <taxon>Spiralia</taxon>
        <taxon>Lophotrochozoa</taxon>
        <taxon>Mollusca</taxon>
        <taxon>Bivalvia</taxon>
        <taxon>Autobranchia</taxon>
        <taxon>Pteriomorphia</taxon>
        <taxon>Arcoida</taxon>
        <taxon>Arcoidea</taxon>
        <taxon>Arcidae</taxon>
        <taxon>Tegillarca</taxon>
    </lineage>
</organism>
<reference evidence="2 3" key="1">
    <citation type="submission" date="2022-12" db="EMBL/GenBank/DDBJ databases">
        <title>Chromosome-level genome of Tegillarca granosa.</title>
        <authorList>
            <person name="Kim J."/>
        </authorList>
    </citation>
    <scope>NUCLEOTIDE SEQUENCE [LARGE SCALE GENOMIC DNA]</scope>
    <source>
        <strain evidence="2">Teg-2019</strain>
        <tissue evidence="2">Adductor muscle</tissue>
    </source>
</reference>
<dbReference type="InterPro" id="IPR014830">
    <property type="entry name" value="Glycolipid_transfer_prot_dom"/>
</dbReference>
<sequence length="242" mass="28178">MAEVEADKNNDFDLEIVIKSFKQCRREDGTLTITSVKHDFDVTIVYNAFEKCVSESGLLLDEYISAFYELIRFFKLMGRMFAFVSNDLEEKIKILECHRQSEKGYHYETIQSMINYEMENDITSVKGQLPSGSRTLLRLHRALEFILMFMERLGRSSDCDKTSHIAADVYKVTLGKYHPWLVQKMASVVMYLLPSRQHLIETMCKQSYDQVLGLIDEAQEVGKPVYDITQNLYETHKILNLK</sequence>
<evidence type="ECO:0000313" key="2">
    <source>
        <dbReference type="EMBL" id="KAJ8301321.1"/>
    </source>
</evidence>
<proteinExistence type="predicted"/>
<protein>
    <recommendedName>
        <fullName evidence="1">Glycolipid transfer protein domain-containing protein</fullName>
    </recommendedName>
</protein>
<dbReference type="SUPFAM" id="SSF110004">
    <property type="entry name" value="Glycolipid transfer protein, GLTP"/>
    <property type="match status" value="1"/>
</dbReference>
<dbReference type="PANTHER" id="PTHR10219">
    <property type="entry name" value="GLYCOLIPID TRANSFER PROTEIN-RELATED"/>
    <property type="match status" value="1"/>
</dbReference>
<keyword evidence="3" id="KW-1185">Reference proteome</keyword>
<dbReference type="InterPro" id="IPR036497">
    <property type="entry name" value="GLTP_sf"/>
</dbReference>
<comment type="caution">
    <text evidence="2">The sequence shown here is derived from an EMBL/GenBank/DDBJ whole genome shotgun (WGS) entry which is preliminary data.</text>
</comment>
<accession>A0ABQ9EA84</accession>